<keyword evidence="3" id="KW-1185">Reference proteome</keyword>
<evidence type="ECO:0000256" key="1">
    <source>
        <dbReference type="SAM" id="MobiDB-lite"/>
    </source>
</evidence>
<name>A0A5B7IYI8_PORTR</name>
<proteinExistence type="predicted"/>
<reference evidence="2 3" key="1">
    <citation type="submission" date="2019-05" db="EMBL/GenBank/DDBJ databases">
        <title>Another draft genome of Portunus trituberculatus and its Hox gene families provides insights of decapod evolution.</title>
        <authorList>
            <person name="Jeong J.-H."/>
            <person name="Song I."/>
            <person name="Kim S."/>
            <person name="Choi T."/>
            <person name="Kim D."/>
            <person name="Ryu S."/>
            <person name="Kim W."/>
        </authorList>
    </citation>
    <scope>NUCLEOTIDE SEQUENCE [LARGE SCALE GENOMIC DNA]</scope>
    <source>
        <tissue evidence="2">Muscle</tissue>
    </source>
</reference>
<sequence>MVRGSQAARGRGTEGSSAGEDEVVTRFKEEAAIPHLSLGHTTFSTHLHLLRLSPDPFCPCCRTILETIKQFLLHWQRFHSHRTALRSRLSALGITTLDLPTLLVA</sequence>
<protein>
    <submittedName>
        <fullName evidence="2">Uncharacterized protein</fullName>
    </submittedName>
</protein>
<dbReference type="AlphaFoldDB" id="A0A5B7IYI8"/>
<evidence type="ECO:0000313" key="3">
    <source>
        <dbReference type="Proteomes" id="UP000324222"/>
    </source>
</evidence>
<feature type="region of interest" description="Disordered" evidence="1">
    <location>
        <begin position="1"/>
        <end position="23"/>
    </location>
</feature>
<dbReference type="Proteomes" id="UP000324222">
    <property type="component" value="Unassembled WGS sequence"/>
</dbReference>
<comment type="caution">
    <text evidence="2">The sequence shown here is derived from an EMBL/GenBank/DDBJ whole genome shotgun (WGS) entry which is preliminary data.</text>
</comment>
<gene>
    <name evidence="2" type="ORF">E2C01_081337</name>
</gene>
<dbReference type="EMBL" id="VSRR010071691">
    <property type="protein sequence ID" value="MPC86507.1"/>
    <property type="molecule type" value="Genomic_DNA"/>
</dbReference>
<accession>A0A5B7IYI8</accession>
<evidence type="ECO:0000313" key="2">
    <source>
        <dbReference type="EMBL" id="MPC86507.1"/>
    </source>
</evidence>
<organism evidence="2 3">
    <name type="scientific">Portunus trituberculatus</name>
    <name type="common">Swimming crab</name>
    <name type="synonym">Neptunus trituberculatus</name>
    <dbReference type="NCBI Taxonomy" id="210409"/>
    <lineage>
        <taxon>Eukaryota</taxon>
        <taxon>Metazoa</taxon>
        <taxon>Ecdysozoa</taxon>
        <taxon>Arthropoda</taxon>
        <taxon>Crustacea</taxon>
        <taxon>Multicrustacea</taxon>
        <taxon>Malacostraca</taxon>
        <taxon>Eumalacostraca</taxon>
        <taxon>Eucarida</taxon>
        <taxon>Decapoda</taxon>
        <taxon>Pleocyemata</taxon>
        <taxon>Brachyura</taxon>
        <taxon>Eubrachyura</taxon>
        <taxon>Portunoidea</taxon>
        <taxon>Portunidae</taxon>
        <taxon>Portuninae</taxon>
        <taxon>Portunus</taxon>
    </lineage>
</organism>